<dbReference type="PANTHER" id="PTHR11758">
    <property type="entry name" value="40S RIBOSOMAL PROTEIN S15A"/>
    <property type="match status" value="1"/>
</dbReference>
<dbReference type="Proteomes" id="UP000031166">
    <property type="component" value="Unassembled WGS sequence"/>
</dbReference>
<dbReference type="HAMAP" id="MF_01302_B">
    <property type="entry name" value="Ribosomal_uS8_B"/>
    <property type="match status" value="1"/>
</dbReference>
<evidence type="ECO:0000313" key="10">
    <source>
        <dbReference type="Proteomes" id="UP000031166"/>
    </source>
</evidence>
<dbReference type="Gene3D" id="3.30.1370.30">
    <property type="match status" value="1"/>
</dbReference>
<name>A0A0B4CI85_9CAUL</name>
<dbReference type="EMBL" id="JWSY01000048">
    <property type="protein sequence ID" value="KIC54121.1"/>
    <property type="molecule type" value="Genomic_DNA"/>
</dbReference>
<comment type="function">
    <text evidence="6">One of the primary rRNA binding proteins, it binds directly to 16S rRNA central domain where it helps coordinate assembly of the platform of the 30S subunit.</text>
</comment>
<evidence type="ECO:0000256" key="7">
    <source>
        <dbReference type="RuleBase" id="RU003660"/>
    </source>
</evidence>
<organism evidence="8 10">
    <name type="scientific">Brevundimonas nasdae</name>
    <dbReference type="NCBI Taxonomy" id="172043"/>
    <lineage>
        <taxon>Bacteria</taxon>
        <taxon>Pseudomonadati</taxon>
        <taxon>Pseudomonadota</taxon>
        <taxon>Alphaproteobacteria</taxon>
        <taxon>Caulobacterales</taxon>
        <taxon>Caulobacteraceae</taxon>
        <taxon>Brevundimonas</taxon>
    </lineage>
</organism>
<evidence type="ECO:0000256" key="3">
    <source>
        <dbReference type="ARBA" id="ARBA00023274"/>
    </source>
</evidence>
<keyword evidence="6" id="KW-0699">rRNA-binding</keyword>
<dbReference type="GO" id="GO:1990904">
    <property type="term" value="C:ribonucleoprotein complex"/>
    <property type="evidence" value="ECO:0007669"/>
    <property type="project" value="UniProtKB-KW"/>
</dbReference>
<proteinExistence type="inferred from homology"/>
<keyword evidence="3 6" id="KW-0687">Ribonucleoprotein</keyword>
<dbReference type="EMBL" id="CP080034">
    <property type="protein sequence ID" value="QYC10971.1"/>
    <property type="molecule type" value="Genomic_DNA"/>
</dbReference>
<dbReference type="FunFam" id="3.30.1490.10:FF:000001">
    <property type="entry name" value="30S ribosomal protein S8"/>
    <property type="match status" value="1"/>
</dbReference>
<dbReference type="PROSITE" id="PS00053">
    <property type="entry name" value="RIBOSOMAL_S8"/>
    <property type="match status" value="1"/>
</dbReference>
<dbReference type="InterPro" id="IPR000630">
    <property type="entry name" value="Ribosomal_uS8"/>
</dbReference>
<keyword evidence="11" id="KW-1185">Reference proteome</keyword>
<dbReference type="STRING" id="172043.RM53_15940"/>
<reference evidence="9 11" key="2">
    <citation type="submission" date="2021-07" db="EMBL/GenBank/DDBJ databases">
        <title>Isolation and characterization of bacteria from a gold mining with a capacity of golden bioaccumulation.</title>
        <authorList>
            <person name="Yang X.J."/>
        </authorList>
    </citation>
    <scope>NUCLEOTIDE SEQUENCE [LARGE SCALE GENOMIC DNA]</scope>
    <source>
        <strain evidence="9 11">Au29</strain>
    </source>
</reference>
<evidence type="ECO:0000313" key="9">
    <source>
        <dbReference type="EMBL" id="QYC10971.1"/>
    </source>
</evidence>
<dbReference type="InterPro" id="IPR035987">
    <property type="entry name" value="Ribosomal_uS8_sf"/>
</dbReference>
<gene>
    <name evidence="6 9" type="primary">rpsH</name>
    <name evidence="9" type="ORF">KWG56_02865</name>
    <name evidence="8" type="ORF">RM53_15940</name>
</gene>
<evidence type="ECO:0000256" key="1">
    <source>
        <dbReference type="ARBA" id="ARBA00006471"/>
    </source>
</evidence>
<dbReference type="SUPFAM" id="SSF56047">
    <property type="entry name" value="Ribosomal protein S8"/>
    <property type="match status" value="1"/>
</dbReference>
<dbReference type="InterPro" id="IPR047863">
    <property type="entry name" value="Ribosomal_uS8_CS"/>
</dbReference>
<comment type="similarity">
    <text evidence="1 6 7">Belongs to the universal ribosomal protein uS8 family.</text>
</comment>
<dbReference type="GO" id="GO:0006412">
    <property type="term" value="P:translation"/>
    <property type="evidence" value="ECO:0007669"/>
    <property type="project" value="UniProtKB-UniRule"/>
</dbReference>
<comment type="subunit">
    <text evidence="5 6">Part of the 30S ribosomal subunit. Contacts proteins S5 and S12.</text>
</comment>
<dbReference type="Pfam" id="PF00410">
    <property type="entry name" value="Ribosomal_S8"/>
    <property type="match status" value="1"/>
</dbReference>
<dbReference type="GO" id="GO:0019843">
    <property type="term" value="F:rRNA binding"/>
    <property type="evidence" value="ECO:0007669"/>
    <property type="project" value="UniProtKB-UniRule"/>
</dbReference>
<keyword evidence="2 6" id="KW-0689">Ribosomal protein</keyword>
<dbReference type="AlphaFoldDB" id="A0A0B4CI85"/>
<sequence length="132" mass="14582">MMINDPLSDMIARIKNAATRKRSKVLTPASRLRQRVLDVLQDEGYIRGYNLVQNPGEFPQFEIELKYFDGQPVIAEIARVSKPGRRVYSAIGDLKPVKNGLGISILSTSKGVMSDASARDANVGGEVLCRVY</sequence>
<protein>
    <recommendedName>
        <fullName evidence="4 6">Small ribosomal subunit protein uS8</fullName>
    </recommendedName>
</protein>
<reference evidence="8 10" key="1">
    <citation type="submission" date="2014-12" db="EMBL/GenBank/DDBJ databases">
        <title>Genome sequencing of Brevundimonas nasdae TPW30.</title>
        <authorList>
            <person name="Tan P.W."/>
            <person name="Chan K.-G."/>
        </authorList>
    </citation>
    <scope>NUCLEOTIDE SEQUENCE [LARGE SCALE GENOMIC DNA]</scope>
    <source>
        <strain evidence="8 10">TPW30</strain>
    </source>
</reference>
<dbReference type="RefSeq" id="WP_008262310.1">
    <property type="nucleotide sequence ID" value="NZ_BAAAEE010000010.1"/>
</dbReference>
<evidence type="ECO:0000256" key="2">
    <source>
        <dbReference type="ARBA" id="ARBA00022980"/>
    </source>
</evidence>
<dbReference type="NCBIfam" id="NF001109">
    <property type="entry name" value="PRK00136.1"/>
    <property type="match status" value="1"/>
</dbReference>
<keyword evidence="6" id="KW-0694">RNA-binding</keyword>
<dbReference type="GO" id="GO:0003735">
    <property type="term" value="F:structural constituent of ribosome"/>
    <property type="evidence" value="ECO:0007669"/>
    <property type="project" value="InterPro"/>
</dbReference>
<dbReference type="Gene3D" id="3.30.1490.10">
    <property type="match status" value="1"/>
</dbReference>
<evidence type="ECO:0000256" key="4">
    <source>
        <dbReference type="ARBA" id="ARBA00035258"/>
    </source>
</evidence>
<evidence type="ECO:0000256" key="6">
    <source>
        <dbReference type="HAMAP-Rule" id="MF_01302"/>
    </source>
</evidence>
<evidence type="ECO:0000256" key="5">
    <source>
        <dbReference type="ARBA" id="ARBA00046740"/>
    </source>
</evidence>
<accession>A0A0B4CI85</accession>
<dbReference type="Proteomes" id="UP000824334">
    <property type="component" value="Chromosome"/>
</dbReference>
<dbReference type="GO" id="GO:0005737">
    <property type="term" value="C:cytoplasm"/>
    <property type="evidence" value="ECO:0007669"/>
    <property type="project" value="UniProtKB-ARBA"/>
</dbReference>
<dbReference type="GeneID" id="94374191"/>
<dbReference type="GO" id="GO:0005840">
    <property type="term" value="C:ribosome"/>
    <property type="evidence" value="ECO:0007669"/>
    <property type="project" value="UniProtKB-KW"/>
</dbReference>
<evidence type="ECO:0000313" key="8">
    <source>
        <dbReference type="EMBL" id="KIC54121.1"/>
    </source>
</evidence>
<evidence type="ECO:0000313" key="11">
    <source>
        <dbReference type="Proteomes" id="UP000824334"/>
    </source>
</evidence>